<sequence>MGGSPAARDGRSPAIESAPPDGLAGWAVDLMERLGGPGAGLAVFLENLFPPLPSEVILPLAGFAARLGDFSLVSAIVWTTIGSLLGAWLLYGLGAGLGHERLRRIAGRIPLLDPDDVDRSAAWFGRHGGKAVFFGRMIPMFRSFISIPAGVERMNFLYFSVLTAAGSLIWNTAFVLAGYALGANWHRVEPYTAVFQYGVIAAAVLACGWFVVRRLRRRRDQRDARTIVR</sequence>
<feature type="domain" description="VTT" evidence="8">
    <location>
        <begin position="52"/>
        <end position="179"/>
    </location>
</feature>
<keyword evidence="3" id="KW-1003">Cell membrane</keyword>
<evidence type="ECO:0000259" key="8">
    <source>
        <dbReference type="Pfam" id="PF09335"/>
    </source>
</evidence>
<keyword evidence="6 7" id="KW-0472">Membrane</keyword>
<keyword evidence="10" id="KW-1185">Reference proteome</keyword>
<keyword evidence="4 7" id="KW-0812">Transmembrane</keyword>
<reference evidence="10" key="1">
    <citation type="journal article" date="2019" name="Int. J. Syst. Evol. Microbiol.">
        <title>The Global Catalogue of Microorganisms (GCM) 10K type strain sequencing project: providing services to taxonomists for standard genome sequencing and annotation.</title>
        <authorList>
            <consortium name="The Broad Institute Genomics Platform"/>
            <consortium name="The Broad Institute Genome Sequencing Center for Infectious Disease"/>
            <person name="Wu L."/>
            <person name="Ma J."/>
        </authorList>
    </citation>
    <scope>NUCLEOTIDE SEQUENCE [LARGE SCALE GENOMIC DNA]</scope>
    <source>
        <strain evidence="10">CGMCC 4.7330</strain>
    </source>
</reference>
<dbReference type="InterPro" id="IPR032816">
    <property type="entry name" value="VTT_dom"/>
</dbReference>
<dbReference type="PANTHER" id="PTHR42709:SF6">
    <property type="entry name" value="UNDECAPRENYL PHOSPHATE TRANSPORTER A"/>
    <property type="match status" value="1"/>
</dbReference>
<dbReference type="Pfam" id="PF09335">
    <property type="entry name" value="VTT_dom"/>
    <property type="match status" value="1"/>
</dbReference>
<feature type="transmembrane region" description="Helical" evidence="7">
    <location>
        <begin position="75"/>
        <end position="98"/>
    </location>
</feature>
<comment type="subcellular location">
    <subcellularLocation>
        <location evidence="1">Cell membrane</location>
        <topology evidence="1">Multi-pass membrane protein</topology>
    </subcellularLocation>
</comment>
<dbReference type="InterPro" id="IPR051311">
    <property type="entry name" value="DedA_domain"/>
</dbReference>
<dbReference type="EMBL" id="JBHSAX010000019">
    <property type="protein sequence ID" value="MFC3965120.1"/>
    <property type="molecule type" value="Genomic_DNA"/>
</dbReference>
<evidence type="ECO:0000313" key="9">
    <source>
        <dbReference type="EMBL" id="MFC3965120.1"/>
    </source>
</evidence>
<evidence type="ECO:0000256" key="5">
    <source>
        <dbReference type="ARBA" id="ARBA00022989"/>
    </source>
</evidence>
<gene>
    <name evidence="9" type="ORF">ACFO0B_24295</name>
</gene>
<evidence type="ECO:0000256" key="4">
    <source>
        <dbReference type="ARBA" id="ARBA00022692"/>
    </source>
</evidence>
<evidence type="ECO:0000256" key="7">
    <source>
        <dbReference type="SAM" id="Phobius"/>
    </source>
</evidence>
<evidence type="ECO:0000256" key="1">
    <source>
        <dbReference type="ARBA" id="ARBA00004651"/>
    </source>
</evidence>
<evidence type="ECO:0000256" key="2">
    <source>
        <dbReference type="ARBA" id="ARBA00010792"/>
    </source>
</evidence>
<feature type="transmembrane region" description="Helical" evidence="7">
    <location>
        <begin position="193"/>
        <end position="212"/>
    </location>
</feature>
<dbReference type="PANTHER" id="PTHR42709">
    <property type="entry name" value="ALKALINE PHOSPHATASE LIKE PROTEIN"/>
    <property type="match status" value="1"/>
</dbReference>
<evidence type="ECO:0000313" key="10">
    <source>
        <dbReference type="Proteomes" id="UP001595696"/>
    </source>
</evidence>
<evidence type="ECO:0000256" key="6">
    <source>
        <dbReference type="ARBA" id="ARBA00023136"/>
    </source>
</evidence>
<keyword evidence="5 7" id="KW-1133">Transmembrane helix</keyword>
<organism evidence="9 10">
    <name type="scientific">Nocardia jiangsuensis</name>
    <dbReference type="NCBI Taxonomy" id="1691563"/>
    <lineage>
        <taxon>Bacteria</taxon>
        <taxon>Bacillati</taxon>
        <taxon>Actinomycetota</taxon>
        <taxon>Actinomycetes</taxon>
        <taxon>Mycobacteriales</taxon>
        <taxon>Nocardiaceae</taxon>
        <taxon>Nocardia</taxon>
    </lineage>
</organism>
<accession>A0ABV8DYY8</accession>
<name>A0ABV8DYY8_9NOCA</name>
<proteinExistence type="inferred from homology"/>
<feature type="transmembrane region" description="Helical" evidence="7">
    <location>
        <begin position="156"/>
        <end position="181"/>
    </location>
</feature>
<evidence type="ECO:0000256" key="3">
    <source>
        <dbReference type="ARBA" id="ARBA00022475"/>
    </source>
</evidence>
<dbReference type="Proteomes" id="UP001595696">
    <property type="component" value="Unassembled WGS sequence"/>
</dbReference>
<dbReference type="RefSeq" id="WP_378614874.1">
    <property type="nucleotide sequence ID" value="NZ_JBHSAX010000019.1"/>
</dbReference>
<comment type="caution">
    <text evidence="9">The sequence shown here is derived from an EMBL/GenBank/DDBJ whole genome shotgun (WGS) entry which is preliminary data.</text>
</comment>
<protein>
    <submittedName>
        <fullName evidence="9">DedA family protein</fullName>
    </submittedName>
</protein>
<comment type="similarity">
    <text evidence="2">Belongs to the DedA family.</text>
</comment>